<proteinExistence type="predicted"/>
<dbReference type="InterPro" id="IPR036397">
    <property type="entry name" value="RNaseH_sf"/>
</dbReference>
<dbReference type="GO" id="GO:0003676">
    <property type="term" value="F:nucleic acid binding"/>
    <property type="evidence" value="ECO:0007669"/>
    <property type="project" value="InterPro"/>
</dbReference>
<dbReference type="Gene3D" id="3.30.420.10">
    <property type="entry name" value="Ribonuclease H-like superfamily/Ribonuclease H"/>
    <property type="match status" value="1"/>
</dbReference>
<organism evidence="1 2">
    <name type="scientific">Strigamia maritima</name>
    <name type="common">European centipede</name>
    <name type="synonym">Geophilus maritimus</name>
    <dbReference type="NCBI Taxonomy" id="126957"/>
    <lineage>
        <taxon>Eukaryota</taxon>
        <taxon>Metazoa</taxon>
        <taxon>Ecdysozoa</taxon>
        <taxon>Arthropoda</taxon>
        <taxon>Myriapoda</taxon>
        <taxon>Chilopoda</taxon>
        <taxon>Pleurostigmophora</taxon>
        <taxon>Geophilomorpha</taxon>
        <taxon>Linotaeniidae</taxon>
        <taxon>Strigamia</taxon>
    </lineage>
</organism>
<dbReference type="Proteomes" id="UP000014500">
    <property type="component" value="Unassembled WGS sequence"/>
</dbReference>
<dbReference type="EnsemblMetazoa" id="SMAR006523-RA">
    <property type="protein sequence ID" value="SMAR006523-PA"/>
    <property type="gene ID" value="SMAR006523"/>
</dbReference>
<dbReference type="AlphaFoldDB" id="T1IZ52"/>
<evidence type="ECO:0000313" key="2">
    <source>
        <dbReference type="Proteomes" id="UP000014500"/>
    </source>
</evidence>
<evidence type="ECO:0000313" key="1">
    <source>
        <dbReference type="EnsemblMetazoa" id="SMAR006523-PA"/>
    </source>
</evidence>
<accession>T1IZ52</accession>
<reference evidence="1" key="2">
    <citation type="submission" date="2015-02" db="UniProtKB">
        <authorList>
            <consortium name="EnsemblMetazoa"/>
        </authorList>
    </citation>
    <scope>IDENTIFICATION</scope>
</reference>
<keyword evidence="2" id="KW-1185">Reference proteome</keyword>
<dbReference type="HOGENOM" id="CLU_1770389_0_0_1"/>
<name>T1IZ52_STRMM</name>
<sequence>MEKEIQLLRKKDNVTVMSQNFGGGSVMVWEAFGYKKKSEIVFLNGRQNAAMFQDVFVPWAKVLSRTTPLETGPGLDSRFLNCWLDALPSSYLELQQNLRPNVIYSPLLHLSHHLISSGKYTHTWNGYTPTCLLSDLMEKEYTYGEWY</sequence>
<reference evidence="2" key="1">
    <citation type="submission" date="2011-05" db="EMBL/GenBank/DDBJ databases">
        <authorList>
            <person name="Richards S.R."/>
            <person name="Qu J."/>
            <person name="Jiang H."/>
            <person name="Jhangiani S.N."/>
            <person name="Agravi P."/>
            <person name="Goodspeed R."/>
            <person name="Gross S."/>
            <person name="Mandapat C."/>
            <person name="Jackson L."/>
            <person name="Mathew T."/>
            <person name="Pu L."/>
            <person name="Thornton R."/>
            <person name="Saada N."/>
            <person name="Wilczek-Boney K.B."/>
            <person name="Lee S."/>
            <person name="Kovar C."/>
            <person name="Wu Y."/>
            <person name="Scherer S.E."/>
            <person name="Worley K.C."/>
            <person name="Muzny D.M."/>
            <person name="Gibbs R."/>
        </authorList>
    </citation>
    <scope>NUCLEOTIDE SEQUENCE</scope>
    <source>
        <strain evidence="2">Brora</strain>
    </source>
</reference>
<dbReference type="EMBL" id="AFFK01020392">
    <property type="status" value="NOT_ANNOTATED_CDS"/>
    <property type="molecule type" value="Genomic_DNA"/>
</dbReference>
<protein>
    <submittedName>
        <fullName evidence="1">Uncharacterized protein</fullName>
    </submittedName>
</protein>